<gene>
    <name evidence="1" type="ORF">PSA21_334</name>
</gene>
<reference evidence="1 2" key="1">
    <citation type="submission" date="2019-02" db="EMBL/GenBank/DDBJ databases">
        <authorList>
            <person name="Frampton R.A."/>
            <person name="Wojtus J.K."/>
            <person name="Fineran P.C."/>
            <person name="Hendrickson H.L."/>
        </authorList>
    </citation>
    <scope>NUCLEOTIDE SEQUENCE [LARGE SCALE GENOMIC DNA]</scope>
</reference>
<evidence type="ECO:0000313" key="1">
    <source>
        <dbReference type="EMBL" id="QBJ02860.1"/>
    </source>
</evidence>
<keyword evidence="2" id="KW-1185">Reference proteome</keyword>
<dbReference type="EMBL" id="MK552327">
    <property type="protein sequence ID" value="QBJ02860.1"/>
    <property type="molecule type" value="Genomic_DNA"/>
</dbReference>
<sequence>MASLRGGFPYFFFMFQIISDLYYYLDVVTKKNNNSGVSVIGAKAMAFTKLAIVSGEWQLDPDQVFRLYVRPTLTILNRAGVTHYVSAFATTARRTTDSLDTTSHSFVCSASAPSSAFGGTSGSDYSASNSQWLEPIVQSHNFHMLGELSHDSSPIMAGLLIRDTVTWKALDMQSGLICIDDTEATNQFDEQLIEILKRFKVG</sequence>
<protein>
    <submittedName>
        <fullName evidence="1">Uncharacterized protein</fullName>
    </submittedName>
</protein>
<evidence type="ECO:0000313" key="2">
    <source>
        <dbReference type="Proteomes" id="UP000294134"/>
    </source>
</evidence>
<name>A0A481W4W2_9CAUD</name>
<dbReference type="Proteomes" id="UP000294134">
    <property type="component" value="Segment"/>
</dbReference>
<accession>A0A481W4W2</accession>
<proteinExistence type="predicted"/>
<organism evidence="1 2">
    <name type="scientific">Pseudomonas phage Psa21</name>
    <dbReference type="NCBI Taxonomy" id="2530023"/>
    <lineage>
        <taxon>Viruses</taxon>
        <taxon>Duplodnaviria</taxon>
        <taxon>Heunggongvirae</taxon>
        <taxon>Uroviricota</taxon>
        <taxon>Caudoviricetes</taxon>
        <taxon>Chimalliviridae</taxon>
        <taxon>Tepukevirus</taxon>
        <taxon>Tepukevirus Psa21</taxon>
    </lineage>
</organism>